<dbReference type="Proteomes" id="UP000070483">
    <property type="component" value="Unassembled WGS sequence"/>
</dbReference>
<dbReference type="STRING" id="157687.HMPREF3180_00104"/>
<dbReference type="InterPro" id="IPR022555">
    <property type="entry name" value="DUF2577"/>
</dbReference>
<dbReference type="PATRIC" id="fig|157687.3.peg.105"/>
<dbReference type="AlphaFoldDB" id="A0A134ARR7"/>
<keyword evidence="2" id="KW-1185">Reference proteome</keyword>
<comment type="caution">
    <text evidence="1">The sequence shown here is derived from an EMBL/GenBank/DDBJ whole genome shotgun (WGS) entry which is preliminary data.</text>
</comment>
<evidence type="ECO:0000313" key="2">
    <source>
        <dbReference type="Proteomes" id="UP000070483"/>
    </source>
</evidence>
<name>A0A134ARR7_9FUSO</name>
<proteinExistence type="predicted"/>
<dbReference type="Pfam" id="PF10844">
    <property type="entry name" value="DUF2577"/>
    <property type="match status" value="1"/>
</dbReference>
<reference evidence="2" key="1">
    <citation type="submission" date="2016-01" db="EMBL/GenBank/DDBJ databases">
        <authorList>
            <person name="Mitreva M."/>
            <person name="Pepin K.H."/>
            <person name="Mihindukulasuriya K.A."/>
            <person name="Fulton R."/>
            <person name="Fronick C."/>
            <person name="O'Laughlin M."/>
            <person name="Miner T."/>
            <person name="Herter B."/>
            <person name="Rosa B.A."/>
            <person name="Cordes M."/>
            <person name="Tomlinson C."/>
            <person name="Wollam A."/>
            <person name="Palsikar V.B."/>
            <person name="Mardis E.R."/>
            <person name="Wilson R.K."/>
        </authorList>
    </citation>
    <scope>NUCLEOTIDE SEQUENCE [LARGE SCALE GENOMIC DNA]</scope>
    <source>
        <strain evidence="2">KA00185</strain>
    </source>
</reference>
<organism evidence="1 2">
    <name type="scientific">Leptotrichia wadei</name>
    <dbReference type="NCBI Taxonomy" id="157687"/>
    <lineage>
        <taxon>Bacteria</taxon>
        <taxon>Fusobacteriati</taxon>
        <taxon>Fusobacteriota</taxon>
        <taxon>Fusobacteriia</taxon>
        <taxon>Fusobacteriales</taxon>
        <taxon>Leptotrichiaceae</taxon>
        <taxon>Leptotrichia</taxon>
    </lineage>
</organism>
<dbReference type="RefSeq" id="WP_231724242.1">
    <property type="nucleotide sequence ID" value="NZ_KQ959999.1"/>
</dbReference>
<protein>
    <recommendedName>
        <fullName evidence="3">DUF2577 domain-containing protein</fullName>
    </recommendedName>
</protein>
<evidence type="ECO:0008006" key="3">
    <source>
        <dbReference type="Google" id="ProtNLM"/>
    </source>
</evidence>
<gene>
    <name evidence="1" type="ORF">HMPREF3180_00104</name>
</gene>
<sequence length="155" mass="17485">MDKEMLQPEEAKHSEPNKAFDNLARILRKNFGNPDWNGPFLGKVVKAPPNLEVQIDEKIILKADRIVVAFEKVAGYTREFEVEGNIEIDVTDSENTDSGGNTHNKIAAKGTYKASGTNKWTDELKVGDEVILNEFKNQKKFYLVDKAYYYNKAGG</sequence>
<evidence type="ECO:0000313" key="1">
    <source>
        <dbReference type="EMBL" id="KXB70310.1"/>
    </source>
</evidence>
<accession>A0A134ARR7</accession>
<dbReference type="EMBL" id="LSDD01000004">
    <property type="protein sequence ID" value="KXB70310.1"/>
    <property type="molecule type" value="Genomic_DNA"/>
</dbReference>